<evidence type="ECO:0000256" key="1">
    <source>
        <dbReference type="SAM" id="Coils"/>
    </source>
</evidence>
<dbReference type="Proteomes" id="UP000326509">
    <property type="component" value="Unassembled WGS sequence"/>
</dbReference>
<protein>
    <recommendedName>
        <fullName evidence="4">DUF3127 domain-containing protein</fullName>
    </recommendedName>
</protein>
<sequence>MTSKLQFIQHISEMNTKSLKEILVKNAFKKYSNNSFLEKLNEIFIKIKASGNTHLEIHKGIGVCTCNKDKKVFCFVGNVTKDYFTLTYLEDENKYYNFQTSCSEILYESNPTLNKFYYFSIKPEETSAYKKHTQISNPIQEYKVFCTKEFCSMETIELWLKKHKNNYKITAELLENKNNRLKLNSVELLVKREFEKLYGSMSILSKIYHKETYFKEQLKEYSSIKDSISKLEKWFYFQEENKNEYQLFSSVFYDNRELTHFSLKLNDLILDPNDFKYTLKYMSIIEDAQAIEFKGTIVSISEIEFIERKYAESYPIQKIVLSINDFCCSEYQITFSKERVKHLDNLSVGQFVKVFARLTGGEYENTEGIKDFKYNLYGWRIEKLDAKPKVKKNTKEMDLYYKYILPPPF</sequence>
<organism evidence="2 3">
    <name type="scientific">Patiriisocius marinus</name>
    <dbReference type="NCBI Taxonomy" id="1397112"/>
    <lineage>
        <taxon>Bacteria</taxon>
        <taxon>Pseudomonadati</taxon>
        <taxon>Bacteroidota</taxon>
        <taxon>Flavobacteriia</taxon>
        <taxon>Flavobacteriales</taxon>
        <taxon>Flavobacteriaceae</taxon>
        <taxon>Patiriisocius</taxon>
    </lineage>
</organism>
<dbReference type="Pfam" id="PF11325">
    <property type="entry name" value="DUF3127"/>
    <property type="match status" value="1"/>
</dbReference>
<keyword evidence="1" id="KW-0175">Coiled coil</keyword>
<evidence type="ECO:0000313" key="2">
    <source>
        <dbReference type="EMBL" id="GER58124.1"/>
    </source>
</evidence>
<gene>
    <name evidence="2" type="ORF">ULMA_02320</name>
</gene>
<dbReference type="InterPro" id="IPR021474">
    <property type="entry name" value="DUF3127"/>
</dbReference>
<evidence type="ECO:0000313" key="3">
    <source>
        <dbReference type="Proteomes" id="UP000326509"/>
    </source>
</evidence>
<dbReference type="AlphaFoldDB" id="A0A5J4IU08"/>
<keyword evidence="3" id="KW-1185">Reference proteome</keyword>
<reference evidence="2 3" key="1">
    <citation type="submission" date="2019-08" db="EMBL/GenBank/DDBJ databases">
        <title>Draft genome sequence of Ulvibacter marinus type strain NBRC 109484.</title>
        <authorList>
            <person name="Kawano K."/>
            <person name="Ushijima N."/>
            <person name="Kihara M."/>
            <person name="Itoh H."/>
        </authorList>
    </citation>
    <scope>NUCLEOTIDE SEQUENCE [LARGE SCALE GENOMIC DNA]</scope>
    <source>
        <strain evidence="2 3">NBRC 109484</strain>
    </source>
</reference>
<proteinExistence type="predicted"/>
<dbReference type="RefSeq" id="WP_151672217.1">
    <property type="nucleotide sequence ID" value="NZ_BKCG01000001.1"/>
</dbReference>
<evidence type="ECO:0008006" key="4">
    <source>
        <dbReference type="Google" id="ProtNLM"/>
    </source>
</evidence>
<accession>A0A5J4IU08</accession>
<dbReference type="OrthoDB" id="1410859at2"/>
<dbReference type="EMBL" id="BKCG01000001">
    <property type="protein sequence ID" value="GER58124.1"/>
    <property type="molecule type" value="Genomic_DNA"/>
</dbReference>
<feature type="coiled-coil region" evidence="1">
    <location>
        <begin position="160"/>
        <end position="191"/>
    </location>
</feature>
<comment type="caution">
    <text evidence="2">The sequence shown here is derived from an EMBL/GenBank/DDBJ whole genome shotgun (WGS) entry which is preliminary data.</text>
</comment>
<name>A0A5J4IU08_9FLAO</name>